<comment type="caution">
    <text evidence="1">The sequence shown here is derived from an EMBL/GenBank/DDBJ whole genome shotgun (WGS) entry which is preliminary data.</text>
</comment>
<dbReference type="Proteomes" id="UP000523863">
    <property type="component" value="Unassembled WGS sequence"/>
</dbReference>
<proteinExistence type="predicted"/>
<organism evidence="1 2">
    <name type="scientific">Neomicrococcus lactis</name>
    <dbReference type="NCBI Taxonomy" id="732241"/>
    <lineage>
        <taxon>Bacteria</taxon>
        <taxon>Bacillati</taxon>
        <taxon>Actinomycetota</taxon>
        <taxon>Actinomycetes</taxon>
        <taxon>Micrococcales</taxon>
        <taxon>Micrococcaceae</taxon>
        <taxon>Neomicrococcus</taxon>
    </lineage>
</organism>
<evidence type="ECO:0000313" key="2">
    <source>
        <dbReference type="Proteomes" id="UP000523863"/>
    </source>
</evidence>
<keyword evidence="2" id="KW-1185">Reference proteome</keyword>
<dbReference type="EMBL" id="JACHBL010000001">
    <property type="protein sequence ID" value="MBB5598644.1"/>
    <property type="molecule type" value="Genomic_DNA"/>
</dbReference>
<dbReference type="RefSeq" id="WP_183642645.1">
    <property type="nucleotide sequence ID" value="NZ_JACHBL010000001.1"/>
</dbReference>
<protein>
    <recommendedName>
        <fullName evidence="3">AMP-dependent synthetase/ligase domain-containing protein</fullName>
    </recommendedName>
</protein>
<sequence>MGRRKYELAVVNMAASFARVTAVPIYETSVLEQVESILIEAGSVSFAIAGTAPVETAPAGHTQYGDDYRLTSATTTAPKDTLISFGKFASPELDGTQSLADVVKESENTVNFMPLAHVVARRVQLNCLVNGLRMAQTSDTHEAVVSRGELQKIQSAVADGAAKKCLGPVWYSAQSIATWCAPGRECKSSTRRHGTAAIFLRHRRLCRIHESGRHRGRLC</sequence>
<evidence type="ECO:0000313" key="1">
    <source>
        <dbReference type="EMBL" id="MBB5598644.1"/>
    </source>
</evidence>
<accession>A0A7W8YBT2</accession>
<reference evidence="1 2" key="1">
    <citation type="submission" date="2020-08" db="EMBL/GenBank/DDBJ databases">
        <title>Sequencing the genomes of 1000 actinobacteria strains.</title>
        <authorList>
            <person name="Klenk H.-P."/>
        </authorList>
    </citation>
    <scope>NUCLEOTIDE SEQUENCE [LARGE SCALE GENOMIC DNA]</scope>
    <source>
        <strain evidence="1 2">DSM 23694</strain>
    </source>
</reference>
<gene>
    <name evidence="1" type="ORF">BKA12_001724</name>
</gene>
<evidence type="ECO:0008006" key="3">
    <source>
        <dbReference type="Google" id="ProtNLM"/>
    </source>
</evidence>
<dbReference type="AlphaFoldDB" id="A0A7W8YBT2"/>
<name>A0A7W8YBT2_9MICC</name>